<organism evidence="1 2">
    <name type="scientific">Streptomyces macrosporus</name>
    <dbReference type="NCBI Taxonomy" id="44032"/>
    <lineage>
        <taxon>Bacteria</taxon>
        <taxon>Bacillati</taxon>
        <taxon>Actinomycetota</taxon>
        <taxon>Actinomycetes</taxon>
        <taxon>Kitasatosporales</taxon>
        <taxon>Streptomycetaceae</taxon>
        <taxon>Streptomyces</taxon>
    </lineage>
</organism>
<dbReference type="EMBL" id="BAAASZ010000002">
    <property type="protein sequence ID" value="GAA2421869.1"/>
    <property type="molecule type" value="Genomic_DNA"/>
</dbReference>
<evidence type="ECO:0000313" key="1">
    <source>
        <dbReference type="EMBL" id="GAA2421869.1"/>
    </source>
</evidence>
<gene>
    <name evidence="1" type="ORF">GCM10010405_00140</name>
</gene>
<protein>
    <submittedName>
        <fullName evidence="1">Uncharacterized protein</fullName>
    </submittedName>
</protein>
<dbReference type="Proteomes" id="UP001501638">
    <property type="component" value="Unassembled WGS sequence"/>
</dbReference>
<reference evidence="1 2" key="1">
    <citation type="journal article" date="2019" name="Int. J. Syst. Evol. Microbiol.">
        <title>The Global Catalogue of Microorganisms (GCM) 10K type strain sequencing project: providing services to taxonomists for standard genome sequencing and annotation.</title>
        <authorList>
            <consortium name="The Broad Institute Genomics Platform"/>
            <consortium name="The Broad Institute Genome Sequencing Center for Infectious Disease"/>
            <person name="Wu L."/>
            <person name="Ma J."/>
        </authorList>
    </citation>
    <scope>NUCLEOTIDE SEQUENCE [LARGE SCALE GENOMIC DNA]</scope>
    <source>
        <strain evidence="1 2">JCM 6305</strain>
    </source>
</reference>
<keyword evidence="2" id="KW-1185">Reference proteome</keyword>
<evidence type="ECO:0000313" key="2">
    <source>
        <dbReference type="Proteomes" id="UP001501638"/>
    </source>
</evidence>
<sequence length="85" mass="9048">MSADLLREDFNAALAQFAAGLRGRLPGDFLSDPIVLIDSHRTYALDLIAEGTISPADARSSVWSLISRMVLMQGAADARGVSEDA</sequence>
<comment type="caution">
    <text evidence="1">The sequence shown here is derived from an EMBL/GenBank/DDBJ whole genome shotgun (WGS) entry which is preliminary data.</text>
</comment>
<name>A0ABN3J4A9_9ACTN</name>
<proteinExistence type="predicted"/>
<accession>A0ABN3J4A9</accession>
<dbReference type="RefSeq" id="WP_344319887.1">
    <property type="nucleotide sequence ID" value="NZ_BAAASZ010000002.1"/>
</dbReference>